<reference evidence="2 3" key="1">
    <citation type="submission" date="2023-10" db="EMBL/GenBank/DDBJ databases">
        <title>Marine bacteria isolated from horseshoe crab.</title>
        <authorList>
            <person name="Cheng T.H."/>
        </authorList>
    </citation>
    <scope>NUCLEOTIDE SEQUENCE [LARGE SCALE GENOMIC DNA]</scope>
    <source>
        <strain evidence="2 3">HSC6</strain>
    </source>
</reference>
<evidence type="ECO:0000256" key="1">
    <source>
        <dbReference type="SAM" id="Phobius"/>
    </source>
</evidence>
<evidence type="ECO:0000313" key="2">
    <source>
        <dbReference type="EMBL" id="MDV5169030.1"/>
    </source>
</evidence>
<dbReference type="Proteomes" id="UP001186452">
    <property type="component" value="Unassembled WGS sequence"/>
</dbReference>
<gene>
    <name evidence="2" type="ORF">R2X38_08460</name>
</gene>
<proteinExistence type="predicted"/>
<keyword evidence="1" id="KW-0472">Membrane</keyword>
<evidence type="ECO:0000313" key="3">
    <source>
        <dbReference type="Proteomes" id="UP001186452"/>
    </source>
</evidence>
<dbReference type="RefSeq" id="WP_317521798.1">
    <property type="nucleotide sequence ID" value="NZ_JAWJZI010000003.1"/>
</dbReference>
<organism evidence="2 3">
    <name type="scientific">Photobacterium rosenbergii</name>
    <dbReference type="NCBI Taxonomy" id="294936"/>
    <lineage>
        <taxon>Bacteria</taxon>
        <taxon>Pseudomonadati</taxon>
        <taxon>Pseudomonadota</taxon>
        <taxon>Gammaproteobacteria</taxon>
        <taxon>Vibrionales</taxon>
        <taxon>Vibrionaceae</taxon>
        <taxon>Photobacterium</taxon>
    </lineage>
</organism>
<protein>
    <recommendedName>
        <fullName evidence="4">DUF2069 domain-containing protein</fullName>
    </recommendedName>
</protein>
<dbReference type="EMBL" id="JAWJZI010000003">
    <property type="protein sequence ID" value="MDV5169030.1"/>
    <property type="molecule type" value="Genomic_DNA"/>
</dbReference>
<keyword evidence="1" id="KW-0812">Transmembrane</keyword>
<keyword evidence="3" id="KW-1185">Reference proteome</keyword>
<sequence length="115" mass="13468">MFFRFVPIVVSFWLLAAHFLRFGAMLPCLILLAYPLLLLIRHRWIPYFMSLSLGFVALKWLMVTYEMITVRLMMGDDWVRMTMIMAGVVCFTLMSISLFQSRKLKAFYGLSLSNP</sequence>
<feature type="transmembrane region" description="Helical" evidence="1">
    <location>
        <begin position="78"/>
        <end position="99"/>
    </location>
</feature>
<name>A0ABU3ZG01_9GAMM</name>
<feature type="transmembrane region" description="Helical" evidence="1">
    <location>
        <begin position="44"/>
        <end position="63"/>
    </location>
</feature>
<accession>A0ABU3ZG01</accession>
<evidence type="ECO:0008006" key="4">
    <source>
        <dbReference type="Google" id="ProtNLM"/>
    </source>
</evidence>
<feature type="transmembrane region" description="Helical" evidence="1">
    <location>
        <begin position="12"/>
        <end position="37"/>
    </location>
</feature>
<comment type="caution">
    <text evidence="2">The sequence shown here is derived from an EMBL/GenBank/DDBJ whole genome shotgun (WGS) entry which is preliminary data.</text>
</comment>
<keyword evidence="1" id="KW-1133">Transmembrane helix</keyword>